<sequence>MDQQMIELKLNPFIKCIAIKLGLFESEIIDEYNFGIHEEDKIEEFEKKYLDIEDCIIVRVDM</sequence>
<gene>
    <name evidence="1" type="ORF">AMURIS_04950</name>
</gene>
<dbReference type="OrthoDB" id="2064656at2"/>
<dbReference type="EMBL" id="OFSM01000042">
    <property type="protein sequence ID" value="SOY32192.1"/>
    <property type="molecule type" value="Genomic_DNA"/>
</dbReference>
<dbReference type="Proteomes" id="UP000236311">
    <property type="component" value="Unassembled WGS sequence"/>
</dbReference>
<evidence type="ECO:0000313" key="1">
    <source>
        <dbReference type="EMBL" id="SOY32192.1"/>
    </source>
</evidence>
<name>A0A2K4ZP96_9FIRM</name>
<dbReference type="RefSeq" id="WP_103242159.1">
    <property type="nucleotide sequence ID" value="NZ_JANJZD010000047.1"/>
</dbReference>
<reference evidence="1 2" key="1">
    <citation type="submission" date="2018-01" db="EMBL/GenBank/DDBJ databases">
        <authorList>
            <person name="Gaut B.S."/>
            <person name="Morton B.R."/>
            <person name="Clegg M.T."/>
            <person name="Duvall M.R."/>
        </authorList>
    </citation>
    <scope>NUCLEOTIDE SEQUENCE [LARGE SCALE GENOMIC DNA]</scope>
    <source>
        <strain evidence="1">GP69</strain>
    </source>
</reference>
<dbReference type="AlphaFoldDB" id="A0A2K4ZP96"/>
<keyword evidence="2" id="KW-1185">Reference proteome</keyword>
<evidence type="ECO:0000313" key="2">
    <source>
        <dbReference type="Proteomes" id="UP000236311"/>
    </source>
</evidence>
<proteinExistence type="predicted"/>
<protein>
    <submittedName>
        <fullName evidence="1">Uncharacterized protein</fullName>
    </submittedName>
</protein>
<accession>A0A2K4ZP96</accession>
<organism evidence="1 2">
    <name type="scientific">Acetatifactor muris</name>
    <dbReference type="NCBI Taxonomy" id="879566"/>
    <lineage>
        <taxon>Bacteria</taxon>
        <taxon>Bacillati</taxon>
        <taxon>Bacillota</taxon>
        <taxon>Clostridia</taxon>
        <taxon>Lachnospirales</taxon>
        <taxon>Lachnospiraceae</taxon>
        <taxon>Acetatifactor</taxon>
    </lineage>
</organism>